<dbReference type="SUPFAM" id="SSF51905">
    <property type="entry name" value="FAD/NAD(P)-binding domain"/>
    <property type="match status" value="1"/>
</dbReference>
<dbReference type="InterPro" id="IPR054715">
    <property type="entry name" value="GGR_cat"/>
</dbReference>
<proteinExistence type="predicted"/>
<evidence type="ECO:0000313" key="3">
    <source>
        <dbReference type="EMBL" id="SVB45827.1"/>
    </source>
</evidence>
<organism evidence="3">
    <name type="scientific">marine metagenome</name>
    <dbReference type="NCBI Taxonomy" id="408172"/>
    <lineage>
        <taxon>unclassified sequences</taxon>
        <taxon>metagenomes</taxon>
        <taxon>ecological metagenomes</taxon>
    </lineage>
</organism>
<dbReference type="Gene3D" id="3.50.50.60">
    <property type="entry name" value="FAD/NAD(P)-binding domain"/>
    <property type="match status" value="1"/>
</dbReference>
<evidence type="ECO:0000259" key="1">
    <source>
        <dbReference type="Pfam" id="PF01494"/>
    </source>
</evidence>
<dbReference type="PANTHER" id="PTHR42685:SF22">
    <property type="entry name" value="CONDITIONED MEDIUM FACTOR RECEPTOR 1"/>
    <property type="match status" value="1"/>
</dbReference>
<dbReference type="GO" id="GO:0071949">
    <property type="term" value="F:FAD binding"/>
    <property type="evidence" value="ECO:0007669"/>
    <property type="project" value="InterPro"/>
</dbReference>
<sequence length="456" mass="49974">MEEWTLPIDTGEIPESGTRFDVIVVGGGPAGAAAASYNALNGCKVLLIEKEVWPRDKVCGDAVGGKSLSHVEELGVKRMVEATPHFRVDSIVFGSANGTEVRVMLPEETYEKMQSGYALPRVQFDYMMFKRANELVLESGGSVIQGFAVTEVLHEVEGEDAKIVGVTGKFGGRRSEGPDYSFNAPLTVGAAGYNCPVATMVSDGSHGEPMRDDEHFCGGYREYWENVEGFSGSSGPIEIHFVEGVIPGYFWLFPVSEGVVNVGIGMVIAEQRKQKGKKKSLKQMQKFVTEEHPRFRKRFANASLVAGSGKGWQLPFGSPRKNPPSFQPRRVAMAGAMCIGDAASLVDPFSGEGIGNAFVSAKMTSEFFDRQTHSDGFPEESAVGYMTELWGSLGGELTNSYKLQKLVKKKRLMNWFVKRAATKEAIRDMMSEMIASKETQTVLWSPWFLAKTLLLP</sequence>
<accession>A0A382E7H9</accession>
<dbReference type="PANTHER" id="PTHR42685">
    <property type="entry name" value="GERANYLGERANYL DIPHOSPHATE REDUCTASE"/>
    <property type="match status" value="1"/>
</dbReference>
<name>A0A382E7H9_9ZZZZ</name>
<feature type="domain" description="FAD-binding" evidence="1">
    <location>
        <begin position="20"/>
        <end position="202"/>
    </location>
</feature>
<dbReference type="Pfam" id="PF01494">
    <property type="entry name" value="FAD_binding_3"/>
    <property type="match status" value="1"/>
</dbReference>
<dbReference type="InterPro" id="IPR002938">
    <property type="entry name" value="FAD-bd"/>
</dbReference>
<feature type="domain" description="Digeranylgeranylglycerophospholipid reductase catalytic" evidence="2">
    <location>
        <begin position="245"/>
        <end position="297"/>
    </location>
</feature>
<protein>
    <submittedName>
        <fullName evidence="3">Uncharacterized protein</fullName>
    </submittedName>
</protein>
<dbReference type="EMBL" id="UINC01042761">
    <property type="protein sequence ID" value="SVB45827.1"/>
    <property type="molecule type" value="Genomic_DNA"/>
</dbReference>
<dbReference type="PRINTS" id="PR00420">
    <property type="entry name" value="RNGMNOXGNASE"/>
</dbReference>
<evidence type="ECO:0000259" key="2">
    <source>
        <dbReference type="Pfam" id="PF22578"/>
    </source>
</evidence>
<reference evidence="3" key="1">
    <citation type="submission" date="2018-05" db="EMBL/GenBank/DDBJ databases">
        <authorList>
            <person name="Lanie J.A."/>
            <person name="Ng W.-L."/>
            <person name="Kazmierczak K.M."/>
            <person name="Andrzejewski T.M."/>
            <person name="Davidsen T.M."/>
            <person name="Wayne K.J."/>
            <person name="Tettelin H."/>
            <person name="Glass J.I."/>
            <person name="Rusch D."/>
            <person name="Podicherti R."/>
            <person name="Tsui H.-C.T."/>
            <person name="Winkler M.E."/>
        </authorList>
    </citation>
    <scope>NUCLEOTIDE SEQUENCE</scope>
</reference>
<dbReference type="Pfam" id="PF22578">
    <property type="entry name" value="GGR_cat"/>
    <property type="match status" value="1"/>
</dbReference>
<dbReference type="InterPro" id="IPR036188">
    <property type="entry name" value="FAD/NAD-bd_sf"/>
</dbReference>
<gene>
    <name evidence="3" type="ORF">METZ01_LOCUS198681</name>
</gene>
<dbReference type="AlphaFoldDB" id="A0A382E7H9"/>
<dbReference type="InterPro" id="IPR050407">
    <property type="entry name" value="Geranylgeranyl_reductase"/>
</dbReference>